<keyword evidence="3" id="KW-1185">Reference proteome</keyword>
<reference evidence="2 3" key="1">
    <citation type="submission" date="2023-05" db="EMBL/GenBank/DDBJ databases">
        <title>A 100% complete, gapless, phased diploid assembly of the Scenedesmus obliquus UTEX 3031 genome.</title>
        <authorList>
            <person name="Biondi T.C."/>
            <person name="Hanschen E.R."/>
            <person name="Kwon T."/>
            <person name="Eng W."/>
            <person name="Kruse C.P.S."/>
            <person name="Koehler S.I."/>
            <person name="Kunde Y."/>
            <person name="Gleasner C.D."/>
            <person name="You Mak K.T."/>
            <person name="Polle J."/>
            <person name="Hovde B.T."/>
            <person name="Starkenburg S.R."/>
        </authorList>
    </citation>
    <scope>NUCLEOTIDE SEQUENCE [LARGE SCALE GENOMIC DNA]</scope>
    <source>
        <strain evidence="2 3">DOE0152z</strain>
    </source>
</reference>
<evidence type="ECO:0000256" key="1">
    <source>
        <dbReference type="SAM" id="SignalP"/>
    </source>
</evidence>
<gene>
    <name evidence="2" type="ORF">OEZ85_009987</name>
</gene>
<feature type="chain" id="PRO_5045308156" evidence="1">
    <location>
        <begin position="25"/>
        <end position="174"/>
    </location>
</feature>
<dbReference type="Proteomes" id="UP001244341">
    <property type="component" value="Chromosome 9b"/>
</dbReference>
<protein>
    <submittedName>
        <fullName evidence="2">Uncharacterized protein</fullName>
    </submittedName>
</protein>
<name>A0ABY8UEK2_TETOB</name>
<accession>A0ABY8UEK2</accession>
<sequence length="174" mass="18964">MMKHGGIAAALLVVLLACVVGGEARVGARRMELRLSAISRRLMQEQVTVSPQQYYPPPGAMSCYKITEAEMTSGKLCVSQMLYSNVTKVVCQEFKPECTMSVVEGRLLVPKGDARSNPAEFQQSSEAACKLLGYKTSGSGSIHITGDTPAAKTVCWNGREWAKDNWWVQLVCCV</sequence>
<proteinExistence type="predicted"/>
<keyword evidence="1" id="KW-0732">Signal</keyword>
<evidence type="ECO:0000313" key="3">
    <source>
        <dbReference type="Proteomes" id="UP001244341"/>
    </source>
</evidence>
<dbReference type="PROSITE" id="PS51257">
    <property type="entry name" value="PROKAR_LIPOPROTEIN"/>
    <property type="match status" value="1"/>
</dbReference>
<evidence type="ECO:0000313" key="2">
    <source>
        <dbReference type="EMBL" id="WIA18541.1"/>
    </source>
</evidence>
<feature type="signal peptide" evidence="1">
    <location>
        <begin position="1"/>
        <end position="24"/>
    </location>
</feature>
<organism evidence="2 3">
    <name type="scientific">Tetradesmus obliquus</name>
    <name type="common">Green alga</name>
    <name type="synonym">Acutodesmus obliquus</name>
    <dbReference type="NCBI Taxonomy" id="3088"/>
    <lineage>
        <taxon>Eukaryota</taxon>
        <taxon>Viridiplantae</taxon>
        <taxon>Chlorophyta</taxon>
        <taxon>core chlorophytes</taxon>
        <taxon>Chlorophyceae</taxon>
        <taxon>CS clade</taxon>
        <taxon>Sphaeropleales</taxon>
        <taxon>Scenedesmaceae</taxon>
        <taxon>Tetradesmus</taxon>
    </lineage>
</organism>
<dbReference type="EMBL" id="CP126216">
    <property type="protein sequence ID" value="WIA18541.1"/>
    <property type="molecule type" value="Genomic_DNA"/>
</dbReference>